<evidence type="ECO:0000256" key="2">
    <source>
        <dbReference type="SAM" id="MobiDB-lite"/>
    </source>
</evidence>
<feature type="compositionally biased region" description="Polar residues" evidence="2">
    <location>
        <begin position="182"/>
        <end position="191"/>
    </location>
</feature>
<dbReference type="Pfam" id="PF06046">
    <property type="entry name" value="Sec6"/>
    <property type="match status" value="1"/>
</dbReference>
<dbReference type="InterPro" id="IPR010326">
    <property type="entry name" value="EXOC3/Sec6"/>
</dbReference>
<evidence type="ECO:0000313" key="4">
    <source>
        <dbReference type="Proteomes" id="UP000694546"/>
    </source>
</evidence>
<protein>
    <submittedName>
        <fullName evidence="3">Exocyst complex component 3-like 2b</fullName>
    </submittedName>
</protein>
<dbReference type="InterPro" id="IPR042532">
    <property type="entry name" value="EXOC3/Sec6_C"/>
</dbReference>
<reference evidence="3" key="2">
    <citation type="submission" date="2025-09" db="UniProtKB">
        <authorList>
            <consortium name="Ensembl"/>
        </authorList>
    </citation>
    <scope>IDENTIFICATION</scope>
</reference>
<dbReference type="AlphaFoldDB" id="A0A8C5FUX6"/>
<feature type="compositionally biased region" description="Low complexity" evidence="2">
    <location>
        <begin position="275"/>
        <end position="286"/>
    </location>
</feature>
<dbReference type="GO" id="GO:0006887">
    <property type="term" value="P:exocytosis"/>
    <property type="evidence" value="ECO:0007669"/>
    <property type="project" value="InterPro"/>
</dbReference>
<dbReference type="Ensembl" id="ENSGMOT00000071440.1">
    <property type="protein sequence ID" value="ENSGMOP00000063309.1"/>
    <property type="gene ID" value="ENSGMOG00000012926.2"/>
</dbReference>
<dbReference type="Gene3D" id="1.10.357.70">
    <property type="entry name" value="Exocyst complex component Sec6, C-terminal domain"/>
    <property type="match status" value="1"/>
</dbReference>
<dbReference type="PANTHER" id="PTHR21292">
    <property type="entry name" value="EXOCYST COMPLEX COMPONENT SEC6-RELATED"/>
    <property type="match status" value="1"/>
</dbReference>
<feature type="region of interest" description="Disordered" evidence="2">
    <location>
        <begin position="48"/>
        <end position="235"/>
    </location>
</feature>
<organism evidence="3 4">
    <name type="scientific">Gadus morhua</name>
    <name type="common">Atlantic cod</name>
    <dbReference type="NCBI Taxonomy" id="8049"/>
    <lineage>
        <taxon>Eukaryota</taxon>
        <taxon>Metazoa</taxon>
        <taxon>Chordata</taxon>
        <taxon>Craniata</taxon>
        <taxon>Vertebrata</taxon>
        <taxon>Euteleostomi</taxon>
        <taxon>Actinopterygii</taxon>
        <taxon>Neopterygii</taxon>
        <taxon>Teleostei</taxon>
        <taxon>Neoteleostei</taxon>
        <taxon>Acanthomorphata</taxon>
        <taxon>Zeiogadaria</taxon>
        <taxon>Gadariae</taxon>
        <taxon>Gadiformes</taxon>
        <taxon>Gadoidei</taxon>
        <taxon>Gadidae</taxon>
        <taxon>Gadus</taxon>
    </lineage>
</organism>
<name>A0A8C5FUX6_GADMO</name>
<feature type="region of interest" description="Disordered" evidence="2">
    <location>
        <begin position="275"/>
        <end position="301"/>
    </location>
</feature>
<dbReference type="PANTHER" id="PTHR21292:SF17">
    <property type="entry name" value="TUMOR NECROSIS FACTOR ALPHA-INDUCED PROTEIN 2 ISOFORM X1"/>
    <property type="match status" value="1"/>
</dbReference>
<dbReference type="GO" id="GO:0000145">
    <property type="term" value="C:exocyst"/>
    <property type="evidence" value="ECO:0007669"/>
    <property type="project" value="InterPro"/>
</dbReference>
<feature type="compositionally biased region" description="Basic and acidic residues" evidence="2">
    <location>
        <begin position="170"/>
        <end position="181"/>
    </location>
</feature>
<dbReference type="GeneTree" id="ENSGT01030000234613"/>
<sequence>MAVLKNLSLSPPRFPVTMAVFKNFYLRGGPSLENSLILRRMSLNLTPHHHNPFHGEEEEEGGRHGNPGQWPPSSSLLDGARPRDRNPFEDEEDENEANEGKRGGLGGGTRKGSFKFSPLKSLGKLGKNLRLSARSKASDTPSPHGSPSPSEKKKRGRRSSEGSLLRFAGKCRDSLSSRKESLTNGEMNGTESEVDTVSRRISFMKKVGLGKTKKETPTEYGSQGPEEDHVEEEQVVKPREPLSVLEILELVKKRDLLLADAHILELEQECTEAAATASPVSPATAEEVTSPSRSSDGGRRKAKDVELLYEALQAELWAVLREALRSPTAGPNLGLVVQVIQQEEEEDRKRALLPGPPGGSRPRALKQRWREAIGELADSSLPQGADFSPGSLAGFLDRIRTRMVEDLMAAKRNAVPVYPEEYQAFQVYVESYHLAVAKRLEGVTKDQLQICDIYSLLDWFYNIYNSDVVGTISITTPFNRSQLGPLLSSETVDRLELDCLNSVRANVTTELSQVLEEEEKRWMETLHIEEFHITLANTVIQRLQVDLDRSVSVNKSLGIRVTQCTLNGLADFLYSFQRKVEMFHEGMSSGMFGDNEDGYVSKTIAMVNCCPPFRCFLKSCLQVDAVSISEDSCRRGNGALDRIVTLGVRVLADRVFHTIRPCFEKLVKKKWLTNPEPYKHIESLIKESFAKYRRMESPPYQVLVGQLHSRVLQEYLRMLMRGKIICTSSKTRKKMSARLKDEGQQIRALFKELESPASWLDGVLSHISEIIVLEDVPSIQMEVGVLVREFPDVRKKHVSAILNIRGLMRQTERQEILNIVTDMESSPAPMARSRALFSEVPVTPEVHCLNLGLSRAALAMSTCFSPARPPQGSPRRRAQHNPDDDL</sequence>
<keyword evidence="4" id="KW-1185">Reference proteome</keyword>
<accession>A0A8C5FUX6</accession>
<dbReference type="GO" id="GO:0051601">
    <property type="term" value="P:exocyst localization"/>
    <property type="evidence" value="ECO:0007669"/>
    <property type="project" value="TreeGrafter"/>
</dbReference>
<evidence type="ECO:0000256" key="1">
    <source>
        <dbReference type="ARBA" id="ARBA00009447"/>
    </source>
</evidence>
<dbReference type="OMA" id="PRHHNPF"/>
<evidence type="ECO:0000313" key="3">
    <source>
        <dbReference type="Ensembl" id="ENSGMOP00000063309.1"/>
    </source>
</evidence>
<comment type="similarity">
    <text evidence="1">Belongs to the SEC6 family.</text>
</comment>
<dbReference type="Proteomes" id="UP000694546">
    <property type="component" value="Chromosome 16"/>
</dbReference>
<reference evidence="3" key="1">
    <citation type="submission" date="2025-08" db="UniProtKB">
        <authorList>
            <consortium name="Ensembl"/>
        </authorList>
    </citation>
    <scope>IDENTIFICATION</scope>
</reference>
<dbReference type="GO" id="GO:0000149">
    <property type="term" value="F:SNARE binding"/>
    <property type="evidence" value="ECO:0007669"/>
    <property type="project" value="TreeGrafter"/>
</dbReference>
<feature type="region of interest" description="Disordered" evidence="2">
    <location>
        <begin position="864"/>
        <end position="886"/>
    </location>
</feature>
<proteinExistence type="inferred from homology"/>